<keyword evidence="9" id="KW-0472">Membrane</keyword>
<reference evidence="11" key="2">
    <citation type="submission" date="2020-09" db="EMBL/GenBank/DDBJ databases">
        <authorList>
            <person name="Sun Q."/>
            <person name="Zhou Y."/>
        </authorList>
    </citation>
    <scope>NUCLEOTIDE SEQUENCE</scope>
    <source>
        <strain evidence="11">CGMCC 1.15454</strain>
    </source>
</reference>
<evidence type="ECO:0000256" key="3">
    <source>
        <dbReference type="ARBA" id="ARBA00020392"/>
    </source>
</evidence>
<dbReference type="Pfam" id="PF02050">
    <property type="entry name" value="FliJ"/>
    <property type="match status" value="1"/>
</dbReference>
<dbReference type="GO" id="GO:0005886">
    <property type="term" value="C:plasma membrane"/>
    <property type="evidence" value="ECO:0007669"/>
    <property type="project" value="UniProtKB-SubCell"/>
</dbReference>
<reference evidence="11" key="1">
    <citation type="journal article" date="2014" name="Int. J. Syst. Evol. Microbiol.">
        <title>Complete genome sequence of Corynebacterium casei LMG S-19264T (=DSM 44701T), isolated from a smear-ripened cheese.</title>
        <authorList>
            <consortium name="US DOE Joint Genome Institute (JGI-PGF)"/>
            <person name="Walter F."/>
            <person name="Albersmeier A."/>
            <person name="Kalinowski J."/>
            <person name="Ruckert C."/>
        </authorList>
    </citation>
    <scope>NUCLEOTIDE SEQUENCE</scope>
    <source>
        <strain evidence="11">CGMCC 1.15454</strain>
    </source>
</reference>
<name>A0A9W5TV10_9BACI</name>
<evidence type="ECO:0000256" key="9">
    <source>
        <dbReference type="ARBA" id="ARBA00023136"/>
    </source>
</evidence>
<dbReference type="AlphaFoldDB" id="A0A9W5TV10"/>
<dbReference type="GO" id="GO:0006935">
    <property type="term" value="P:chemotaxis"/>
    <property type="evidence" value="ECO:0007669"/>
    <property type="project" value="UniProtKB-KW"/>
</dbReference>
<evidence type="ECO:0000313" key="12">
    <source>
        <dbReference type="Proteomes" id="UP000621492"/>
    </source>
</evidence>
<gene>
    <name evidence="11" type="ORF">GCM10011409_04530</name>
</gene>
<comment type="subcellular location">
    <subcellularLocation>
        <location evidence="1">Cell membrane</location>
        <topology evidence="1">Peripheral membrane protein</topology>
        <orientation evidence="1">Cytoplasmic side</orientation>
    </subcellularLocation>
</comment>
<organism evidence="11 12">
    <name type="scientific">Lentibacillus populi</name>
    <dbReference type="NCBI Taxonomy" id="1827502"/>
    <lineage>
        <taxon>Bacteria</taxon>
        <taxon>Bacillati</taxon>
        <taxon>Bacillota</taxon>
        <taxon>Bacilli</taxon>
        <taxon>Bacillales</taxon>
        <taxon>Bacillaceae</taxon>
        <taxon>Lentibacillus</taxon>
    </lineage>
</organism>
<dbReference type="NCBIfam" id="TIGR02473">
    <property type="entry name" value="flagell_FliJ"/>
    <property type="match status" value="1"/>
</dbReference>
<keyword evidence="6" id="KW-0145">Chemotaxis</keyword>
<comment type="similarity">
    <text evidence="2">Belongs to the FliJ family.</text>
</comment>
<dbReference type="EMBL" id="BMJD01000002">
    <property type="protein sequence ID" value="GGB30296.1"/>
    <property type="molecule type" value="Genomic_DNA"/>
</dbReference>
<dbReference type="RefSeq" id="WP_188724609.1">
    <property type="nucleotide sequence ID" value="NZ_BMJD01000002.1"/>
</dbReference>
<evidence type="ECO:0000256" key="4">
    <source>
        <dbReference type="ARBA" id="ARBA00022448"/>
    </source>
</evidence>
<keyword evidence="8" id="KW-0653">Protein transport</keyword>
<protein>
    <recommendedName>
        <fullName evidence="3">Flagellar FliJ protein</fullName>
    </recommendedName>
</protein>
<evidence type="ECO:0000256" key="7">
    <source>
        <dbReference type="ARBA" id="ARBA00022795"/>
    </source>
</evidence>
<evidence type="ECO:0000313" key="11">
    <source>
        <dbReference type="EMBL" id="GGB30296.1"/>
    </source>
</evidence>
<evidence type="ECO:0000256" key="6">
    <source>
        <dbReference type="ARBA" id="ARBA00022500"/>
    </source>
</evidence>
<keyword evidence="5" id="KW-1003">Cell membrane</keyword>
<dbReference type="GO" id="GO:0009288">
    <property type="term" value="C:bacterial-type flagellum"/>
    <property type="evidence" value="ECO:0007669"/>
    <property type="project" value="InterPro"/>
</dbReference>
<proteinExistence type="inferred from homology"/>
<keyword evidence="4" id="KW-0813">Transport</keyword>
<evidence type="ECO:0000256" key="10">
    <source>
        <dbReference type="ARBA" id="ARBA00023225"/>
    </source>
</evidence>
<accession>A0A9W5TV10</accession>
<dbReference type="GO" id="GO:0071973">
    <property type="term" value="P:bacterial-type flagellum-dependent cell motility"/>
    <property type="evidence" value="ECO:0007669"/>
    <property type="project" value="InterPro"/>
</dbReference>
<dbReference type="InterPro" id="IPR053716">
    <property type="entry name" value="Flag_assembly_chemotaxis_eff"/>
</dbReference>
<keyword evidence="10" id="KW-1006">Bacterial flagellum protein export</keyword>
<comment type="caution">
    <text evidence="11">The sequence shown here is derived from an EMBL/GenBank/DDBJ whole genome shotgun (WGS) entry which is preliminary data.</text>
</comment>
<sequence length="148" mass="17568">MAATKRLSKILHIREQEKHDAQKAYHHSQELFEDVAVKLYTLLRTKEAAEESYEGYLKQSTPITTIKEQLTYIEMLNKKIISMQQSVEQARNEMKTNQRHLTNAHVEVKKFEKIIEIRRREQDEIVRKNEKQAMDEIAIQQYLGRKNG</sequence>
<dbReference type="GO" id="GO:0044781">
    <property type="term" value="P:bacterial-type flagellum organization"/>
    <property type="evidence" value="ECO:0007669"/>
    <property type="project" value="UniProtKB-KW"/>
</dbReference>
<keyword evidence="12" id="KW-1185">Reference proteome</keyword>
<evidence type="ECO:0000256" key="2">
    <source>
        <dbReference type="ARBA" id="ARBA00010004"/>
    </source>
</evidence>
<dbReference type="Proteomes" id="UP000621492">
    <property type="component" value="Unassembled WGS sequence"/>
</dbReference>
<keyword evidence="7" id="KW-1005">Bacterial flagellum biogenesis</keyword>
<evidence type="ECO:0000256" key="8">
    <source>
        <dbReference type="ARBA" id="ARBA00022927"/>
    </source>
</evidence>
<dbReference type="Gene3D" id="1.10.287.1700">
    <property type="match status" value="1"/>
</dbReference>
<evidence type="ECO:0000256" key="1">
    <source>
        <dbReference type="ARBA" id="ARBA00004413"/>
    </source>
</evidence>
<dbReference type="GO" id="GO:0015031">
    <property type="term" value="P:protein transport"/>
    <property type="evidence" value="ECO:0007669"/>
    <property type="project" value="UniProtKB-KW"/>
</dbReference>
<evidence type="ECO:0000256" key="5">
    <source>
        <dbReference type="ARBA" id="ARBA00022475"/>
    </source>
</evidence>
<dbReference type="InterPro" id="IPR012823">
    <property type="entry name" value="Flagell_FliJ"/>
</dbReference>